<sequence>MNNNFHGHSYPHGGEMNPNTYNHNQDYQYVPNADPHQEVSGWYEVSCVEAGAGVPGRNDAIRALAFDPVKELIWAGTAGGMLHSHFASDMTRVVSSYVAEPSADPSITDDVRDIVVSSHSVLAAMGYGLAVLTRGGAFLAAMRADTIKNARGLALNPHSESHVCIGGESRMLAIIDLQQERILRQATLRGATGVTKALWGASDATSSLAIFATSTGRISFCDPATMREINAVAAFAGATTSIALSGYFLAATGIGTRGGVSYFEQHVKIFDIRRLDTPMPSVAYQAPPMYVTFDAYSSHLHNTNGAMWILSPEGLLQCMDISSIANGTPAYPITEPIQLDAGSDVFTCMAVSPSGLLTIGDTGGFIHEWTSTDTVKVNDSSEPLWLSPITTEPPSPSLRLDAILTSDIGTTIPKCALPEYGHSYLTDELFGTQKRSDSPTQPSHHRIKPGLPESLYERHPYARFPLRVRDDISASAKRHTSVGYAQAPHSFVRNSEEGHKASPVVKGMYGKHRNKKYGKPMSSGTPSSSKGVEVVRKLDLSKPYFRSYYVEMDLVAWESFEGFDFLKYNKSALFCGLENALPNVYVNAAVQVLYFTPPLRRAIGSHTCERQWCISCELGFLFHMFDLGGAGMACEAGNFTRAFMTMANAGALGLLDGPHALPLSQRIENFSRYLLEQLHQDDHSHEGSMVSNLFGTETVSHGTFTPSKTNWERRSRPFQHTLTYENDESKQHASFCELLERSFSQDLDPTRAFCEATGQFETMTQRRDIRSLPNLLLIGCNSKAPQYERWWDLSDKADDVYIRSRPTASQQLGIEALEKASKAAMERPHKLIQAMLVDVTDGVSVSELEGDDESWRTATEGEPCFGYDKNEVEMGSLNKGDQSAEYDLSFVIAHVPQLEFEAGGSDRGDTGRRNIGGHLVSYIRVPQEYRDRQKVEKSQSKDMNLGADWWCFNDFVISPCDGFGEVAAFDKRWKKPCLIGFVRRDVWQRVKACKLEHNANVREVLGTEDRNAAVGLRPGEEVPGRGTLLGLDCEFVIVGRDVAEIFGDGTRKVVVPSRMALARVSVIRGYGDLKGTALIDEYVAVREPVVDYVTRFSGIAEGDLDVGRSLYKVTSLKSVYKKLRCLLDAGCIFVGHGLKSDFRIINFVVPPEQVIDTVTLFRVSKKRLLGLRFLSNTLLGGDIQSVTHDSIEDADAALQLYGVYMKLKGQGGGPDVFEHNLKRLYTYGYLKGWKVDVEDPFVIDWKDTAGRKSDE</sequence>
<dbReference type="GO" id="GO:0003676">
    <property type="term" value="F:nucleic acid binding"/>
    <property type="evidence" value="ECO:0007669"/>
    <property type="project" value="InterPro"/>
</dbReference>
<evidence type="ECO:0000259" key="2">
    <source>
        <dbReference type="PROSITE" id="PS50235"/>
    </source>
</evidence>
<dbReference type="Pfam" id="PF13423">
    <property type="entry name" value="UCH_1"/>
    <property type="match status" value="1"/>
</dbReference>
<gene>
    <name evidence="3" type="ORF">CHC_T00007271001</name>
</gene>
<keyword evidence="4" id="KW-1185">Reference proteome</keyword>
<dbReference type="EMBL" id="HG002219">
    <property type="protein sequence ID" value="CDF40624.1"/>
    <property type="molecule type" value="Genomic_DNA"/>
</dbReference>
<dbReference type="PhylomeDB" id="R7QR64"/>
<dbReference type="Pfam" id="PF00929">
    <property type="entry name" value="RNase_T"/>
    <property type="match status" value="1"/>
</dbReference>
<protein>
    <recommendedName>
        <fullName evidence="2">USP domain-containing protein</fullName>
    </recommendedName>
</protein>
<evidence type="ECO:0000313" key="3">
    <source>
        <dbReference type="EMBL" id="CDF40624.1"/>
    </source>
</evidence>
<dbReference type="InterPro" id="IPR048841">
    <property type="entry name" value="PAN2_N"/>
</dbReference>
<dbReference type="InterPro" id="IPR012337">
    <property type="entry name" value="RNaseH-like_sf"/>
</dbReference>
<dbReference type="SUPFAM" id="SSF53098">
    <property type="entry name" value="Ribonuclease H-like"/>
    <property type="match status" value="1"/>
</dbReference>
<dbReference type="OMA" id="TQELLWT"/>
<name>R7QR64_CHOCR</name>
<dbReference type="Pfam" id="PF20770">
    <property type="entry name" value="PAN2_N"/>
    <property type="match status" value="1"/>
</dbReference>
<feature type="region of interest" description="Disordered" evidence="1">
    <location>
        <begin position="1"/>
        <end position="23"/>
    </location>
</feature>
<dbReference type="SMART" id="SM00479">
    <property type="entry name" value="EXOIII"/>
    <property type="match status" value="1"/>
</dbReference>
<dbReference type="Gene3D" id="3.30.420.10">
    <property type="entry name" value="Ribonuclease H-like superfamily/Ribonuclease H"/>
    <property type="match status" value="1"/>
</dbReference>
<dbReference type="GeneID" id="17318653"/>
<organism evidence="3 4">
    <name type="scientific">Chondrus crispus</name>
    <name type="common">Carrageen Irish moss</name>
    <name type="synonym">Polymorpha crispa</name>
    <dbReference type="NCBI Taxonomy" id="2769"/>
    <lineage>
        <taxon>Eukaryota</taxon>
        <taxon>Rhodophyta</taxon>
        <taxon>Florideophyceae</taxon>
        <taxon>Rhodymeniophycidae</taxon>
        <taxon>Gigartinales</taxon>
        <taxon>Gigartinaceae</taxon>
        <taxon>Chondrus</taxon>
    </lineage>
</organism>
<dbReference type="GO" id="GO:0000932">
    <property type="term" value="C:P-body"/>
    <property type="evidence" value="ECO:0007669"/>
    <property type="project" value="TreeGrafter"/>
</dbReference>
<dbReference type="PANTHER" id="PTHR15728">
    <property type="entry name" value="DEADENYLATION COMPLEX CATALYTIC SUBUNIT PAN2"/>
    <property type="match status" value="1"/>
</dbReference>
<dbReference type="InterPro" id="IPR038765">
    <property type="entry name" value="Papain-like_cys_pep_sf"/>
</dbReference>
<dbReference type="PANTHER" id="PTHR15728:SF0">
    <property type="entry name" value="PAN2-PAN3 DEADENYLATION COMPLEX CATALYTIC SUBUNIT PAN2"/>
    <property type="match status" value="1"/>
</dbReference>
<dbReference type="InterPro" id="IPR050785">
    <property type="entry name" value="PAN2-PAN3_catalytic_subunit"/>
</dbReference>
<dbReference type="SUPFAM" id="SSF50978">
    <property type="entry name" value="WD40 repeat-like"/>
    <property type="match status" value="1"/>
</dbReference>
<accession>R7QR64</accession>
<dbReference type="Gene3D" id="3.90.70.10">
    <property type="entry name" value="Cysteine proteinases"/>
    <property type="match status" value="1"/>
</dbReference>
<dbReference type="GO" id="GO:0000289">
    <property type="term" value="P:nuclear-transcribed mRNA poly(A) tail shortening"/>
    <property type="evidence" value="ECO:0007669"/>
    <property type="project" value="TreeGrafter"/>
</dbReference>
<dbReference type="OrthoDB" id="16516at2759"/>
<dbReference type="Gene3D" id="2.130.10.10">
    <property type="entry name" value="YVTN repeat-like/Quinoprotein amine dehydrogenase"/>
    <property type="match status" value="1"/>
</dbReference>
<feature type="region of interest" description="Disordered" evidence="1">
    <location>
        <begin position="432"/>
        <end position="451"/>
    </location>
</feature>
<dbReference type="GO" id="GO:0004535">
    <property type="term" value="F:poly(A)-specific ribonuclease activity"/>
    <property type="evidence" value="ECO:0007669"/>
    <property type="project" value="TreeGrafter"/>
</dbReference>
<dbReference type="InterPro" id="IPR028889">
    <property type="entry name" value="USP"/>
</dbReference>
<dbReference type="AlphaFoldDB" id="R7QR64"/>
<feature type="domain" description="USP" evidence="2">
    <location>
        <begin position="575"/>
        <end position="976"/>
    </location>
</feature>
<dbReference type="InterPro" id="IPR013520">
    <property type="entry name" value="Ribonucl_H"/>
</dbReference>
<reference evidence="4" key="1">
    <citation type="journal article" date="2013" name="Proc. Natl. Acad. Sci. U.S.A.">
        <title>Genome structure and metabolic features in the red seaweed Chondrus crispus shed light on evolution of the Archaeplastida.</title>
        <authorList>
            <person name="Collen J."/>
            <person name="Porcel B."/>
            <person name="Carre W."/>
            <person name="Ball S.G."/>
            <person name="Chaparro C."/>
            <person name="Tonon T."/>
            <person name="Barbeyron T."/>
            <person name="Michel G."/>
            <person name="Noel B."/>
            <person name="Valentin K."/>
            <person name="Elias M."/>
            <person name="Artiguenave F."/>
            <person name="Arun A."/>
            <person name="Aury J.M."/>
            <person name="Barbosa-Neto J.F."/>
            <person name="Bothwell J.H."/>
            <person name="Bouget F.Y."/>
            <person name="Brillet L."/>
            <person name="Cabello-Hurtado F."/>
            <person name="Capella-Gutierrez S."/>
            <person name="Charrier B."/>
            <person name="Cladiere L."/>
            <person name="Cock J.M."/>
            <person name="Coelho S.M."/>
            <person name="Colleoni C."/>
            <person name="Czjzek M."/>
            <person name="Da Silva C."/>
            <person name="Delage L."/>
            <person name="Denoeud F."/>
            <person name="Deschamps P."/>
            <person name="Dittami S.M."/>
            <person name="Gabaldon T."/>
            <person name="Gachon C.M."/>
            <person name="Groisillier A."/>
            <person name="Herve C."/>
            <person name="Jabbari K."/>
            <person name="Katinka M."/>
            <person name="Kloareg B."/>
            <person name="Kowalczyk N."/>
            <person name="Labadie K."/>
            <person name="Leblanc C."/>
            <person name="Lopez P.J."/>
            <person name="McLachlan D.H."/>
            <person name="Meslet-Cladiere L."/>
            <person name="Moustafa A."/>
            <person name="Nehr Z."/>
            <person name="Nyvall Collen P."/>
            <person name="Panaud O."/>
            <person name="Partensky F."/>
            <person name="Poulain J."/>
            <person name="Rensing S.A."/>
            <person name="Rousvoal S."/>
            <person name="Samson G."/>
            <person name="Symeonidi A."/>
            <person name="Weissenbach J."/>
            <person name="Zambounis A."/>
            <person name="Wincker P."/>
            <person name="Boyen C."/>
        </authorList>
    </citation>
    <scope>NUCLEOTIDE SEQUENCE [LARGE SCALE GENOMIC DNA]</scope>
    <source>
        <strain evidence="4">cv. Stackhouse</strain>
    </source>
</reference>
<dbReference type="Proteomes" id="UP000012073">
    <property type="component" value="Unassembled WGS sequence"/>
</dbReference>
<dbReference type="GO" id="GO:0031251">
    <property type="term" value="C:PAN complex"/>
    <property type="evidence" value="ECO:0007669"/>
    <property type="project" value="TreeGrafter"/>
</dbReference>
<dbReference type="SUPFAM" id="SSF54001">
    <property type="entry name" value="Cysteine proteinases"/>
    <property type="match status" value="1"/>
</dbReference>
<dbReference type="InterPro" id="IPR036397">
    <property type="entry name" value="RNaseH_sf"/>
</dbReference>
<dbReference type="CDD" id="cd06143">
    <property type="entry name" value="PAN2_exo"/>
    <property type="match status" value="1"/>
</dbReference>
<dbReference type="KEGG" id="ccp:CHC_T00007271001"/>
<dbReference type="Gramene" id="CDF40624">
    <property type="protein sequence ID" value="CDF40624"/>
    <property type="gene ID" value="CHC_T00007271001"/>
</dbReference>
<proteinExistence type="predicted"/>
<dbReference type="InterPro" id="IPR028881">
    <property type="entry name" value="PAN2_UCH_dom"/>
</dbReference>
<dbReference type="InterPro" id="IPR036322">
    <property type="entry name" value="WD40_repeat_dom_sf"/>
</dbReference>
<dbReference type="PROSITE" id="PS50235">
    <property type="entry name" value="USP_3"/>
    <property type="match status" value="1"/>
</dbReference>
<dbReference type="RefSeq" id="XP_005710918.1">
    <property type="nucleotide sequence ID" value="XM_005710861.1"/>
</dbReference>
<dbReference type="STRING" id="2769.R7QR64"/>
<dbReference type="InterPro" id="IPR015943">
    <property type="entry name" value="WD40/YVTN_repeat-like_dom_sf"/>
</dbReference>
<evidence type="ECO:0000313" key="4">
    <source>
        <dbReference type="Proteomes" id="UP000012073"/>
    </source>
</evidence>
<evidence type="ECO:0000256" key="1">
    <source>
        <dbReference type="SAM" id="MobiDB-lite"/>
    </source>
</evidence>